<reference evidence="1 2" key="1">
    <citation type="journal article" date="2010" name="Science">
        <title>Genomic analysis of organismal complexity in the multicellular green alga Volvox carteri.</title>
        <authorList>
            <person name="Prochnik S.E."/>
            <person name="Umen J."/>
            <person name="Nedelcu A.M."/>
            <person name="Hallmann A."/>
            <person name="Miller S.M."/>
            <person name="Nishii I."/>
            <person name="Ferris P."/>
            <person name="Kuo A."/>
            <person name="Mitros T."/>
            <person name="Fritz-Laylin L.K."/>
            <person name="Hellsten U."/>
            <person name="Chapman J."/>
            <person name="Simakov O."/>
            <person name="Rensing S.A."/>
            <person name="Terry A."/>
            <person name="Pangilinan J."/>
            <person name="Kapitonov V."/>
            <person name="Jurka J."/>
            <person name="Salamov A."/>
            <person name="Shapiro H."/>
            <person name="Schmutz J."/>
            <person name="Grimwood J."/>
            <person name="Lindquist E."/>
            <person name="Lucas S."/>
            <person name="Grigoriev I.V."/>
            <person name="Schmitt R."/>
            <person name="Kirk D."/>
            <person name="Rokhsar D.S."/>
        </authorList>
    </citation>
    <scope>NUCLEOTIDE SEQUENCE [LARGE SCALE GENOMIC DNA]</scope>
    <source>
        <strain evidence="2">f. Nagariensis / Eve</strain>
    </source>
</reference>
<dbReference type="EMBL" id="GL378349">
    <property type="protein sequence ID" value="EFJ46716.1"/>
    <property type="molecule type" value="Genomic_DNA"/>
</dbReference>
<proteinExistence type="predicted"/>
<dbReference type="InParanoid" id="D8U0X8"/>
<accession>D8U0X8</accession>
<sequence length="355" mass="35839">MVVPRPAPMGTALLPPAVAGPLSALAGAPDRPPLIYTGDTASSLAALRQDIASSYRAICGALGEPVRSDLVSATPHTASALGLHMPLAARLPLLAGGSSLVPAPVRLPPVPPGQAAAPVSPTAGVATELGTSIGIEGVGSGGDAPARVLATGASRTGAGSRFPTGAVAGPRNPMMGALRSLSAGHAGMTAAPGLPPLAPGRQADGHWPMGRPAPGSFSSRGSGSGGIGDGPRVAMLSGLTRPQDPSSDFLGEESAVVYPPAGRSFGGGASSTAQAVLGTAGLGPGQMIDAMDDFRFRGGGNKHIKIEDLDDPSRLVPSFRRNDDMQLELFLKEYARDRSKPRPVQRGNSRFHMPF</sequence>
<dbReference type="GeneID" id="9628495"/>
<evidence type="ECO:0000313" key="2">
    <source>
        <dbReference type="Proteomes" id="UP000001058"/>
    </source>
</evidence>
<dbReference type="OrthoDB" id="545435at2759"/>
<evidence type="ECO:0000313" key="1">
    <source>
        <dbReference type="EMBL" id="EFJ46716.1"/>
    </source>
</evidence>
<protein>
    <submittedName>
        <fullName evidence="1">Uncharacterized protein</fullName>
    </submittedName>
</protein>
<dbReference type="AlphaFoldDB" id="D8U0X8"/>
<keyword evidence="2" id="KW-1185">Reference proteome</keyword>
<name>D8U0X8_VOLCA</name>
<organism evidence="2">
    <name type="scientific">Volvox carteri f. nagariensis</name>
    <dbReference type="NCBI Taxonomy" id="3068"/>
    <lineage>
        <taxon>Eukaryota</taxon>
        <taxon>Viridiplantae</taxon>
        <taxon>Chlorophyta</taxon>
        <taxon>core chlorophytes</taxon>
        <taxon>Chlorophyceae</taxon>
        <taxon>CS clade</taxon>
        <taxon>Chlamydomonadales</taxon>
        <taxon>Volvocaceae</taxon>
        <taxon>Volvox</taxon>
    </lineage>
</organism>
<dbReference type="RefSeq" id="XP_002952245.1">
    <property type="nucleotide sequence ID" value="XM_002952199.1"/>
</dbReference>
<dbReference type="KEGG" id="vcn:VOLCADRAFT_105378"/>
<gene>
    <name evidence="1" type="ORF">VOLCADRAFT_105378</name>
</gene>
<dbReference type="Proteomes" id="UP000001058">
    <property type="component" value="Unassembled WGS sequence"/>
</dbReference>